<evidence type="ECO:0000256" key="1">
    <source>
        <dbReference type="SAM" id="Phobius"/>
    </source>
</evidence>
<keyword evidence="3" id="KW-1185">Reference proteome</keyword>
<evidence type="ECO:0000313" key="2">
    <source>
        <dbReference type="EMBL" id="USY17815.1"/>
    </source>
</evidence>
<name>A0ABY5D315_9ACTN</name>
<keyword evidence="1" id="KW-1133">Transmembrane helix</keyword>
<gene>
    <name evidence="2" type="ORF">NE857_21085</name>
</gene>
<keyword evidence="1" id="KW-0472">Membrane</keyword>
<proteinExistence type="predicted"/>
<feature type="transmembrane region" description="Helical" evidence="1">
    <location>
        <begin position="16"/>
        <end position="43"/>
    </location>
</feature>
<dbReference type="EMBL" id="CP099837">
    <property type="protein sequence ID" value="USY17815.1"/>
    <property type="molecule type" value="Genomic_DNA"/>
</dbReference>
<feature type="transmembrane region" description="Helical" evidence="1">
    <location>
        <begin position="78"/>
        <end position="100"/>
    </location>
</feature>
<dbReference type="RefSeq" id="WP_254417309.1">
    <property type="nucleotide sequence ID" value="NZ_BAAAJB010000011.1"/>
</dbReference>
<evidence type="ECO:0000313" key="3">
    <source>
        <dbReference type="Proteomes" id="UP001055940"/>
    </source>
</evidence>
<keyword evidence="1" id="KW-0812">Transmembrane</keyword>
<organism evidence="2 3">
    <name type="scientific">Nocardiopsis exhalans</name>
    <dbReference type="NCBI Taxonomy" id="163604"/>
    <lineage>
        <taxon>Bacteria</taxon>
        <taxon>Bacillati</taxon>
        <taxon>Actinomycetota</taxon>
        <taxon>Actinomycetes</taxon>
        <taxon>Streptosporangiales</taxon>
        <taxon>Nocardiopsidaceae</taxon>
        <taxon>Nocardiopsis</taxon>
    </lineage>
</organism>
<dbReference type="Proteomes" id="UP001055940">
    <property type="component" value="Chromosome"/>
</dbReference>
<accession>A0ABY5D315</accession>
<sequence>MGIYFGTIRRIRGEPILLIPFLATLLVPGVSCLLCLDVIWVHWLTAREMKPDELGVDVREGFMELLLLRGERTRVYRMAWLLSFASAAAVLSGVFFSVFLSA</sequence>
<reference evidence="2" key="1">
    <citation type="submission" date="2022-06" db="EMBL/GenBank/DDBJ databases">
        <authorList>
            <person name="Ping M."/>
        </authorList>
    </citation>
    <scope>NUCLEOTIDE SEQUENCE</scope>
    <source>
        <strain evidence="2">JCM11759T</strain>
    </source>
</reference>
<protein>
    <submittedName>
        <fullName evidence="2">Uncharacterized protein</fullName>
    </submittedName>
</protein>